<comment type="caution">
    <text evidence="8">The sequence shown here is derived from an EMBL/GenBank/DDBJ whole genome shotgun (WGS) entry which is preliminary data.</text>
</comment>
<accession>A0ABT0K371</accession>
<dbReference type="PANTHER" id="PTHR23515">
    <property type="entry name" value="HIGH-AFFINITY NITRATE TRANSPORTER 2.3"/>
    <property type="match status" value="1"/>
</dbReference>
<dbReference type="Pfam" id="PF07690">
    <property type="entry name" value="MFS_1"/>
    <property type="match status" value="1"/>
</dbReference>
<evidence type="ECO:0000313" key="8">
    <source>
        <dbReference type="EMBL" id="MCK9878218.1"/>
    </source>
</evidence>
<dbReference type="CDD" id="cd17341">
    <property type="entry name" value="MFS_NRT2_like"/>
    <property type="match status" value="1"/>
</dbReference>
<evidence type="ECO:0000256" key="4">
    <source>
        <dbReference type="ARBA" id="ARBA00022989"/>
    </source>
</evidence>
<dbReference type="InterPro" id="IPR036259">
    <property type="entry name" value="MFS_trans_sf"/>
</dbReference>
<gene>
    <name evidence="8" type="ORF">MXD59_21015</name>
</gene>
<proteinExistence type="inferred from homology"/>
<comment type="subcellular location">
    <subcellularLocation>
        <location evidence="1">Membrane</location>
        <topology evidence="1">Multi-pass membrane protein</topology>
    </subcellularLocation>
</comment>
<feature type="transmembrane region" description="Helical" evidence="7">
    <location>
        <begin position="200"/>
        <end position="221"/>
    </location>
</feature>
<sequence>MTSARHSRWIDDWRPEDPQFWADGGRRTARRNLFWSVVAEHFGFSVWVMWSILVVKLGASSGGGPGPAGFSLNTDQQLWLVAVPSGVGAFLRLPYTFAVPVFGGRNWTVFSALLLVVPCGLMMWAVRHPELSFGALLVIAAVAGVGGGNFASSMTNISFFYPEREKGWALGLNAAGGNLGVAVIQKLGATVIAAGTGTALARLGLIYIPLAIAAAVGALLFMDNLREARADYGATASAAKRGHTWIMSFLYIGTFGSFIGYSTAFPALLKNPGLFDRADVALSYGFLGALVGSLARPLGGRLGDRFGGAKVTVAAFGAMTIGGLGAIASIGAKGKILERPSFGLFFASFMLLFLASGIGNGSTYRMIPAIFARRGLAAGGSAETMRRSRKEAAGALGICSAVGAFGGFLVPIIYAESNKAYHTIAPALWVYVGLFFVMALVTWLCYLRGGGPEFIPAPRSAADDMPAHDSSGGEMATREASVDSGRAAALAGERERMSVPLGGRDTGAGVRG</sequence>
<evidence type="ECO:0000256" key="6">
    <source>
        <dbReference type="SAM" id="MobiDB-lite"/>
    </source>
</evidence>
<evidence type="ECO:0000313" key="9">
    <source>
        <dbReference type="Proteomes" id="UP001201873"/>
    </source>
</evidence>
<dbReference type="SUPFAM" id="SSF103473">
    <property type="entry name" value="MFS general substrate transporter"/>
    <property type="match status" value="1"/>
</dbReference>
<feature type="transmembrane region" description="Helical" evidence="7">
    <location>
        <begin position="344"/>
        <end position="364"/>
    </location>
</feature>
<comment type="similarity">
    <text evidence="2">Belongs to the major facilitator superfamily. Nitrate/nitrite porter (TC 2.A.1.8) family.</text>
</comment>
<organism evidence="8 9">
    <name type="scientific">Frankia umida</name>
    <dbReference type="NCBI Taxonomy" id="573489"/>
    <lineage>
        <taxon>Bacteria</taxon>
        <taxon>Bacillati</taxon>
        <taxon>Actinomycetota</taxon>
        <taxon>Actinomycetes</taxon>
        <taxon>Frankiales</taxon>
        <taxon>Frankiaceae</taxon>
        <taxon>Frankia</taxon>
    </lineage>
</organism>
<feature type="transmembrane region" description="Helical" evidence="7">
    <location>
        <begin position="107"/>
        <end position="125"/>
    </location>
</feature>
<feature type="transmembrane region" description="Helical" evidence="7">
    <location>
        <begin position="131"/>
        <end position="151"/>
    </location>
</feature>
<keyword evidence="4 7" id="KW-1133">Transmembrane helix</keyword>
<evidence type="ECO:0000256" key="1">
    <source>
        <dbReference type="ARBA" id="ARBA00004141"/>
    </source>
</evidence>
<keyword evidence="9" id="KW-1185">Reference proteome</keyword>
<name>A0ABT0K371_9ACTN</name>
<evidence type="ECO:0000256" key="2">
    <source>
        <dbReference type="ARBA" id="ARBA00008432"/>
    </source>
</evidence>
<dbReference type="Gene3D" id="1.20.1250.20">
    <property type="entry name" value="MFS general substrate transporter like domains"/>
    <property type="match status" value="1"/>
</dbReference>
<evidence type="ECO:0000256" key="5">
    <source>
        <dbReference type="ARBA" id="ARBA00023136"/>
    </source>
</evidence>
<feature type="transmembrane region" description="Helical" evidence="7">
    <location>
        <begin position="281"/>
        <end position="299"/>
    </location>
</feature>
<feature type="region of interest" description="Disordered" evidence="6">
    <location>
        <begin position="460"/>
        <end position="512"/>
    </location>
</feature>
<feature type="transmembrane region" description="Helical" evidence="7">
    <location>
        <begin position="393"/>
        <end position="415"/>
    </location>
</feature>
<feature type="transmembrane region" description="Helical" evidence="7">
    <location>
        <begin position="311"/>
        <end position="332"/>
    </location>
</feature>
<feature type="transmembrane region" description="Helical" evidence="7">
    <location>
        <begin position="77"/>
        <end position="95"/>
    </location>
</feature>
<feature type="transmembrane region" description="Helical" evidence="7">
    <location>
        <begin position="172"/>
        <end position="194"/>
    </location>
</feature>
<dbReference type="EMBL" id="JALKFT010000029">
    <property type="protein sequence ID" value="MCK9878218.1"/>
    <property type="molecule type" value="Genomic_DNA"/>
</dbReference>
<protein>
    <submittedName>
        <fullName evidence="8">NarK/NasA family nitrate transporter</fullName>
    </submittedName>
</protein>
<keyword evidence="5 7" id="KW-0472">Membrane</keyword>
<dbReference type="Proteomes" id="UP001201873">
    <property type="component" value="Unassembled WGS sequence"/>
</dbReference>
<dbReference type="InterPro" id="IPR044772">
    <property type="entry name" value="NO3_transporter"/>
</dbReference>
<feature type="transmembrane region" description="Helical" evidence="7">
    <location>
        <begin position="33"/>
        <end position="57"/>
    </location>
</feature>
<keyword evidence="3 7" id="KW-0812">Transmembrane</keyword>
<feature type="transmembrane region" description="Helical" evidence="7">
    <location>
        <begin position="427"/>
        <end position="447"/>
    </location>
</feature>
<feature type="transmembrane region" description="Helical" evidence="7">
    <location>
        <begin position="242"/>
        <end position="261"/>
    </location>
</feature>
<evidence type="ECO:0000256" key="7">
    <source>
        <dbReference type="SAM" id="Phobius"/>
    </source>
</evidence>
<reference evidence="8 9" key="1">
    <citation type="submission" date="2022-04" db="EMBL/GenBank/DDBJ databases">
        <title>Genome diversity in the genus Frankia.</title>
        <authorList>
            <person name="Carlos-Shanley C."/>
            <person name="Hahn D."/>
        </authorList>
    </citation>
    <scope>NUCLEOTIDE SEQUENCE [LARGE SCALE GENOMIC DNA]</scope>
    <source>
        <strain evidence="8 9">Ag45/Mut15</strain>
    </source>
</reference>
<dbReference type="InterPro" id="IPR011701">
    <property type="entry name" value="MFS"/>
</dbReference>
<evidence type="ECO:0000256" key="3">
    <source>
        <dbReference type="ARBA" id="ARBA00022692"/>
    </source>
</evidence>